<protein>
    <submittedName>
        <fullName evidence="1">Uncharacterized protein</fullName>
    </submittedName>
</protein>
<gene>
    <name evidence="1" type="ORF">HaLaN_04580</name>
</gene>
<reference evidence="1 2" key="1">
    <citation type="submission" date="2020-02" db="EMBL/GenBank/DDBJ databases">
        <title>Draft genome sequence of Haematococcus lacustris strain NIES-144.</title>
        <authorList>
            <person name="Morimoto D."/>
            <person name="Nakagawa S."/>
            <person name="Yoshida T."/>
            <person name="Sawayama S."/>
        </authorList>
    </citation>
    <scope>NUCLEOTIDE SEQUENCE [LARGE SCALE GENOMIC DNA]</scope>
    <source>
        <strain evidence="1 2">NIES-144</strain>
    </source>
</reference>
<evidence type="ECO:0000313" key="2">
    <source>
        <dbReference type="Proteomes" id="UP000485058"/>
    </source>
</evidence>
<proteinExistence type="predicted"/>
<sequence>MPVAPAQPNAARISQKDAELEQKTVLLPTLETAHTSRQRVSVHKTRAHQPEQPASLALVSCTALRKIR</sequence>
<accession>A0A699YGV4</accession>
<keyword evidence="2" id="KW-1185">Reference proteome</keyword>
<dbReference type="AlphaFoldDB" id="A0A699YGV4"/>
<evidence type="ECO:0000313" key="1">
    <source>
        <dbReference type="EMBL" id="GFH09440.1"/>
    </source>
</evidence>
<dbReference type="EMBL" id="BLLF01000234">
    <property type="protein sequence ID" value="GFH09440.1"/>
    <property type="molecule type" value="Genomic_DNA"/>
</dbReference>
<comment type="caution">
    <text evidence="1">The sequence shown here is derived from an EMBL/GenBank/DDBJ whole genome shotgun (WGS) entry which is preliminary data.</text>
</comment>
<name>A0A699YGV4_HAELA</name>
<organism evidence="1 2">
    <name type="scientific">Haematococcus lacustris</name>
    <name type="common">Green alga</name>
    <name type="synonym">Haematococcus pluvialis</name>
    <dbReference type="NCBI Taxonomy" id="44745"/>
    <lineage>
        <taxon>Eukaryota</taxon>
        <taxon>Viridiplantae</taxon>
        <taxon>Chlorophyta</taxon>
        <taxon>core chlorophytes</taxon>
        <taxon>Chlorophyceae</taxon>
        <taxon>CS clade</taxon>
        <taxon>Chlamydomonadales</taxon>
        <taxon>Haematococcaceae</taxon>
        <taxon>Haematococcus</taxon>
    </lineage>
</organism>
<dbReference type="Proteomes" id="UP000485058">
    <property type="component" value="Unassembled WGS sequence"/>
</dbReference>